<gene>
    <name evidence="8" type="ORF">DJ013_05885</name>
</gene>
<protein>
    <submittedName>
        <fullName evidence="8">Na+/glucose cotransporter</fullName>
    </submittedName>
</protein>
<keyword evidence="9" id="KW-1185">Reference proteome</keyword>
<feature type="transmembrane region" description="Helical" evidence="7">
    <location>
        <begin position="402"/>
        <end position="420"/>
    </location>
</feature>
<dbReference type="NCBIfam" id="TIGR00813">
    <property type="entry name" value="sss"/>
    <property type="match status" value="1"/>
</dbReference>
<dbReference type="InterPro" id="IPR038377">
    <property type="entry name" value="Na/Glc_symporter_sf"/>
</dbReference>
<sequence length="539" mass="59301">MNTLATLDWVVIAAYFALLLAVAWYVVSKKKAENSEDYFLAGRNMGWFVVGASIFASNIGSEHVVGLAGSGAADKFPLLIYELHAWVVVLLGWLFLPFYVRSNVFTMPEFLEKRFGSEARWFLSLFSLAAYVLTKVSVTLYAGGIVISTLLGVTFMQGALATVILTGIYTVLGGMRAVVYTETLQAIILVIGAAMLTFLGLDAAGGWNSVVDTVGPEYMNMWRSMDDKDYPWHWLVLSSSIVGIWYWCTDQVIVQRVLTAKNIKEGRRGSIFGAFLKLMPVFLFLIPGVIALVLKMRGELEWATPDRAFPALMMHVLPAGLRGLVAAGLMAALMSSLASVFNSCSTLFTIDIYKKLKPDASEKKMVQVGRIATGVVVLLGILWVPIIERLAGGTLYEYLQNVQSYIAPPITAVFLLGIFSSRINNKGALATLFSGIIIAGIRLTLEVTKDSMTEGSLIYNFADMNFLKFSSFFFLYCVAIAVIVSMFTKEQDKKNIAGLTLSTVSDEDKAKNKASFNWIDIGASLFVISIVVWVMIYFS</sequence>
<proteinExistence type="inferred from homology"/>
<feature type="transmembrane region" description="Helical" evidence="7">
    <location>
        <begin position="6"/>
        <end position="26"/>
    </location>
</feature>
<evidence type="ECO:0000256" key="2">
    <source>
        <dbReference type="ARBA" id="ARBA00006434"/>
    </source>
</evidence>
<keyword evidence="3 7" id="KW-0812">Transmembrane</keyword>
<dbReference type="PANTHER" id="PTHR11819">
    <property type="entry name" value="SOLUTE CARRIER FAMILY 5"/>
    <property type="match status" value="1"/>
</dbReference>
<name>A0A2Z4G945_9BACT</name>
<dbReference type="GO" id="GO:0005412">
    <property type="term" value="F:D-glucose:sodium symporter activity"/>
    <property type="evidence" value="ECO:0007669"/>
    <property type="project" value="TreeGrafter"/>
</dbReference>
<feature type="transmembrane region" description="Helical" evidence="7">
    <location>
        <begin position="427"/>
        <end position="445"/>
    </location>
</feature>
<evidence type="ECO:0000256" key="1">
    <source>
        <dbReference type="ARBA" id="ARBA00004141"/>
    </source>
</evidence>
<feature type="transmembrane region" description="Helical" evidence="7">
    <location>
        <begin position="230"/>
        <end position="248"/>
    </location>
</feature>
<feature type="transmembrane region" description="Helical" evidence="7">
    <location>
        <begin position="79"/>
        <end position="100"/>
    </location>
</feature>
<reference evidence="8 9" key="1">
    <citation type="submission" date="2018-05" db="EMBL/GenBank/DDBJ databases">
        <title>Complete genome sequence of Arcticibacterium luteifluviistationis SM1504T, a cytophagaceae bacterium isolated from Arctic surface seawater.</title>
        <authorList>
            <person name="Li Y."/>
            <person name="Qin Q.-L."/>
        </authorList>
    </citation>
    <scope>NUCLEOTIDE SEQUENCE [LARGE SCALE GENOMIC DNA]</scope>
    <source>
        <strain evidence="8 9">SM1504</strain>
    </source>
</reference>
<dbReference type="Gene3D" id="1.20.1730.10">
    <property type="entry name" value="Sodium/glucose cotransporter"/>
    <property type="match status" value="1"/>
</dbReference>
<keyword evidence="4 7" id="KW-1133">Transmembrane helix</keyword>
<dbReference type="GO" id="GO:0005886">
    <property type="term" value="C:plasma membrane"/>
    <property type="evidence" value="ECO:0007669"/>
    <property type="project" value="TreeGrafter"/>
</dbReference>
<evidence type="ECO:0000256" key="4">
    <source>
        <dbReference type="ARBA" id="ARBA00022989"/>
    </source>
</evidence>
<dbReference type="CDD" id="cd10329">
    <property type="entry name" value="SLC5sbd_SGLT1-like"/>
    <property type="match status" value="1"/>
</dbReference>
<feature type="transmembrane region" description="Helical" evidence="7">
    <location>
        <begin position="149"/>
        <end position="172"/>
    </location>
</feature>
<feature type="transmembrane region" description="Helical" evidence="7">
    <location>
        <begin position="368"/>
        <end position="387"/>
    </location>
</feature>
<dbReference type="PROSITE" id="PS50283">
    <property type="entry name" value="NA_SOLUT_SYMP_3"/>
    <property type="match status" value="1"/>
</dbReference>
<dbReference type="EMBL" id="CP029480">
    <property type="protein sequence ID" value="AWV97721.1"/>
    <property type="molecule type" value="Genomic_DNA"/>
</dbReference>
<feature type="transmembrane region" description="Helical" evidence="7">
    <location>
        <begin position="465"/>
        <end position="487"/>
    </location>
</feature>
<organism evidence="8 9">
    <name type="scientific">Arcticibacterium luteifluviistationis</name>
    <dbReference type="NCBI Taxonomy" id="1784714"/>
    <lineage>
        <taxon>Bacteria</taxon>
        <taxon>Pseudomonadati</taxon>
        <taxon>Bacteroidota</taxon>
        <taxon>Cytophagia</taxon>
        <taxon>Cytophagales</taxon>
        <taxon>Leadbetterellaceae</taxon>
        <taxon>Arcticibacterium</taxon>
    </lineage>
</organism>
<feature type="transmembrane region" description="Helical" evidence="7">
    <location>
        <begin position="518"/>
        <end position="538"/>
    </location>
</feature>
<comment type="similarity">
    <text evidence="2 6">Belongs to the sodium:solute symporter (SSF) (TC 2.A.21) family.</text>
</comment>
<evidence type="ECO:0000256" key="6">
    <source>
        <dbReference type="RuleBase" id="RU362091"/>
    </source>
</evidence>
<feature type="transmembrane region" description="Helical" evidence="7">
    <location>
        <begin position="323"/>
        <end position="348"/>
    </location>
</feature>
<feature type="transmembrane region" description="Helical" evidence="7">
    <location>
        <begin position="38"/>
        <end position="59"/>
    </location>
</feature>
<feature type="transmembrane region" description="Helical" evidence="7">
    <location>
        <begin position="121"/>
        <end position="143"/>
    </location>
</feature>
<dbReference type="InterPro" id="IPR001734">
    <property type="entry name" value="Na/solute_symporter"/>
</dbReference>
<dbReference type="Proteomes" id="UP000249873">
    <property type="component" value="Chromosome"/>
</dbReference>
<evidence type="ECO:0000256" key="7">
    <source>
        <dbReference type="SAM" id="Phobius"/>
    </source>
</evidence>
<dbReference type="OrthoDB" id="9814523at2"/>
<keyword evidence="5 7" id="KW-0472">Membrane</keyword>
<dbReference type="AlphaFoldDB" id="A0A2Z4G945"/>
<evidence type="ECO:0000313" key="8">
    <source>
        <dbReference type="EMBL" id="AWV97721.1"/>
    </source>
</evidence>
<feature type="transmembrane region" description="Helical" evidence="7">
    <location>
        <begin position="269"/>
        <end position="294"/>
    </location>
</feature>
<dbReference type="Pfam" id="PF00474">
    <property type="entry name" value="SSF"/>
    <property type="match status" value="1"/>
</dbReference>
<feature type="transmembrane region" description="Helical" evidence="7">
    <location>
        <begin position="184"/>
        <end position="210"/>
    </location>
</feature>
<evidence type="ECO:0000313" key="9">
    <source>
        <dbReference type="Proteomes" id="UP000249873"/>
    </source>
</evidence>
<dbReference type="PANTHER" id="PTHR11819:SF195">
    <property type="entry name" value="SODIUM_GLUCOSE COTRANSPORTER 4"/>
    <property type="match status" value="1"/>
</dbReference>
<evidence type="ECO:0000256" key="3">
    <source>
        <dbReference type="ARBA" id="ARBA00022692"/>
    </source>
</evidence>
<dbReference type="KEGG" id="als:DJ013_05885"/>
<dbReference type="RefSeq" id="WP_111370823.1">
    <property type="nucleotide sequence ID" value="NZ_CP029480.1"/>
</dbReference>
<accession>A0A2Z4G945</accession>
<comment type="subcellular location">
    <subcellularLocation>
        <location evidence="1">Membrane</location>
        <topology evidence="1">Multi-pass membrane protein</topology>
    </subcellularLocation>
</comment>
<evidence type="ECO:0000256" key="5">
    <source>
        <dbReference type="ARBA" id="ARBA00023136"/>
    </source>
</evidence>